<reference evidence="1" key="2">
    <citation type="journal article" date="2015" name="Data Brief">
        <title>Shoot transcriptome of the giant reed, Arundo donax.</title>
        <authorList>
            <person name="Barrero R.A."/>
            <person name="Guerrero F.D."/>
            <person name="Moolhuijzen P."/>
            <person name="Goolsby J.A."/>
            <person name="Tidwell J."/>
            <person name="Bellgard S.E."/>
            <person name="Bellgard M.I."/>
        </authorList>
    </citation>
    <scope>NUCLEOTIDE SEQUENCE</scope>
    <source>
        <tissue evidence="1">Shoot tissue taken approximately 20 cm above the soil surface</tissue>
    </source>
</reference>
<organism evidence="1">
    <name type="scientific">Arundo donax</name>
    <name type="common">Giant reed</name>
    <name type="synonym">Donax arundinaceus</name>
    <dbReference type="NCBI Taxonomy" id="35708"/>
    <lineage>
        <taxon>Eukaryota</taxon>
        <taxon>Viridiplantae</taxon>
        <taxon>Streptophyta</taxon>
        <taxon>Embryophyta</taxon>
        <taxon>Tracheophyta</taxon>
        <taxon>Spermatophyta</taxon>
        <taxon>Magnoliopsida</taxon>
        <taxon>Liliopsida</taxon>
        <taxon>Poales</taxon>
        <taxon>Poaceae</taxon>
        <taxon>PACMAD clade</taxon>
        <taxon>Arundinoideae</taxon>
        <taxon>Arundineae</taxon>
        <taxon>Arundo</taxon>
    </lineage>
</organism>
<sequence>MGIKSHPAQHHGVGSPELRQVAATATDWARVGYSPKWPSPDSEKMAALVWTRL</sequence>
<proteinExistence type="predicted"/>
<protein>
    <submittedName>
        <fullName evidence="1">Uncharacterized protein</fullName>
    </submittedName>
</protein>
<dbReference type="AlphaFoldDB" id="A0A0A9BN47"/>
<reference evidence="1" key="1">
    <citation type="submission" date="2014-09" db="EMBL/GenBank/DDBJ databases">
        <authorList>
            <person name="Magalhaes I.L.F."/>
            <person name="Oliveira U."/>
            <person name="Santos F.R."/>
            <person name="Vidigal T.H.D.A."/>
            <person name="Brescovit A.D."/>
            <person name="Santos A.J."/>
        </authorList>
    </citation>
    <scope>NUCLEOTIDE SEQUENCE</scope>
    <source>
        <tissue evidence="1">Shoot tissue taken approximately 20 cm above the soil surface</tissue>
    </source>
</reference>
<accession>A0A0A9BN47</accession>
<evidence type="ECO:0000313" key="1">
    <source>
        <dbReference type="EMBL" id="JAD62620.1"/>
    </source>
</evidence>
<dbReference type="EMBL" id="GBRH01235275">
    <property type="protein sequence ID" value="JAD62620.1"/>
    <property type="molecule type" value="Transcribed_RNA"/>
</dbReference>
<name>A0A0A9BN47_ARUDO</name>